<evidence type="ECO:0000313" key="3">
    <source>
        <dbReference type="Proteomes" id="UP000326396"/>
    </source>
</evidence>
<gene>
    <name evidence="2" type="ORF">E3N88_14260</name>
</gene>
<dbReference type="OrthoDB" id="747268at2759"/>
<organism evidence="2 3">
    <name type="scientific">Mikania micrantha</name>
    <name type="common">bitter vine</name>
    <dbReference type="NCBI Taxonomy" id="192012"/>
    <lineage>
        <taxon>Eukaryota</taxon>
        <taxon>Viridiplantae</taxon>
        <taxon>Streptophyta</taxon>
        <taxon>Embryophyta</taxon>
        <taxon>Tracheophyta</taxon>
        <taxon>Spermatophyta</taxon>
        <taxon>Magnoliopsida</taxon>
        <taxon>eudicotyledons</taxon>
        <taxon>Gunneridae</taxon>
        <taxon>Pentapetalae</taxon>
        <taxon>asterids</taxon>
        <taxon>campanulids</taxon>
        <taxon>Asterales</taxon>
        <taxon>Asteraceae</taxon>
        <taxon>Asteroideae</taxon>
        <taxon>Heliantheae alliance</taxon>
        <taxon>Eupatorieae</taxon>
        <taxon>Mikania</taxon>
    </lineage>
</organism>
<evidence type="ECO:0000313" key="2">
    <source>
        <dbReference type="EMBL" id="KAD5802900.1"/>
    </source>
</evidence>
<feature type="domain" description="MULE transposase" evidence="1">
    <location>
        <begin position="118"/>
        <end position="202"/>
    </location>
</feature>
<dbReference type="AlphaFoldDB" id="A0A5N6P0W5"/>
<dbReference type="Proteomes" id="UP000326396">
    <property type="component" value="Linkage Group LG15"/>
</dbReference>
<dbReference type="Pfam" id="PF10551">
    <property type="entry name" value="MULE"/>
    <property type="match status" value="1"/>
</dbReference>
<dbReference type="EMBL" id="SZYD01000007">
    <property type="protein sequence ID" value="KAD5802900.1"/>
    <property type="molecule type" value="Genomic_DNA"/>
</dbReference>
<accession>A0A5N6P0W5</accession>
<name>A0A5N6P0W5_9ASTR</name>
<evidence type="ECO:0000259" key="1">
    <source>
        <dbReference type="Pfam" id="PF10551"/>
    </source>
</evidence>
<reference evidence="2 3" key="1">
    <citation type="submission" date="2019-05" db="EMBL/GenBank/DDBJ databases">
        <title>Mikania micrantha, genome provides insights into the molecular mechanism of rapid growth.</title>
        <authorList>
            <person name="Liu B."/>
        </authorList>
    </citation>
    <scope>NUCLEOTIDE SEQUENCE [LARGE SCALE GENOMIC DNA]</scope>
    <source>
        <strain evidence="2">NLD-2019</strain>
        <tissue evidence="2">Leaf</tissue>
    </source>
</reference>
<proteinExistence type="predicted"/>
<sequence>MKDVLPKKIFEINYRYGVDNSPQSLLRNEILGTISTCVDSLRYDPEGLEAFAKKVKELSNSSDAVDSNPKVSNVEDIQQLVGGSLDVEMQCSNPQVFVNLPEDLFAIRPLFLLLDDITFTYSMVFVPFTGIDNHYNNVSFGAALLGSETADTYNWLLRCFLKAFGYEPKVVVTDQDPAMKKAIAEAFINSRHRVCMWHVMHKLSLKVIFFVIYVGAHLCNSTDFRQGICDIVWTDDITPEEFEDSWKDLVEDFGLEENNWLDDIFELRDSWIPAYYRYEDMSGLMRTTFRSESENHFFGQVFNPKATLVEFLTNYETAIEAQRHTNMKNDHDTRYTNPNIKTDYVPEEQAMMIYTKIIFLDVQSEIVAIGQCINAKIEEVEDFVKFSVKDFDQPCSTFFEIHTYPVASTGATILTPYEHGSNVILTP</sequence>
<comment type="caution">
    <text evidence="2">The sequence shown here is derived from an EMBL/GenBank/DDBJ whole genome shotgun (WGS) entry which is preliminary data.</text>
</comment>
<dbReference type="PANTHER" id="PTHR47718">
    <property type="entry name" value="OS01G0519700 PROTEIN"/>
    <property type="match status" value="1"/>
</dbReference>
<dbReference type="InterPro" id="IPR018289">
    <property type="entry name" value="MULE_transposase_dom"/>
</dbReference>
<dbReference type="PANTHER" id="PTHR47718:SF17">
    <property type="entry name" value="PROTEIN FAR1-RELATED SEQUENCE 5-LIKE"/>
    <property type="match status" value="1"/>
</dbReference>
<keyword evidence="3" id="KW-1185">Reference proteome</keyword>
<protein>
    <recommendedName>
        <fullName evidence="1">MULE transposase domain-containing protein</fullName>
    </recommendedName>
</protein>